<evidence type="ECO:0000313" key="5">
    <source>
        <dbReference type="Proteomes" id="UP000623467"/>
    </source>
</evidence>
<dbReference type="AlphaFoldDB" id="A0A8H6YRH7"/>
<feature type="region of interest" description="Disordered" evidence="1">
    <location>
        <begin position="132"/>
        <end position="152"/>
    </location>
</feature>
<evidence type="ECO:0008006" key="6">
    <source>
        <dbReference type="Google" id="ProtNLM"/>
    </source>
</evidence>
<feature type="domain" description="CxC6 like cysteine cluster associated with KDZ" evidence="3">
    <location>
        <begin position="518"/>
        <end position="581"/>
    </location>
</feature>
<accession>A0A8H6YRH7</accession>
<feature type="domain" description="CxC5 like cysteine cluster associated with KDZ" evidence="2">
    <location>
        <begin position="289"/>
        <end position="417"/>
    </location>
</feature>
<reference evidence="4" key="1">
    <citation type="submission" date="2020-05" db="EMBL/GenBank/DDBJ databases">
        <title>Mycena genomes resolve the evolution of fungal bioluminescence.</title>
        <authorList>
            <person name="Tsai I.J."/>
        </authorList>
    </citation>
    <scope>NUCLEOTIDE SEQUENCE</scope>
    <source>
        <strain evidence="4">160909Yilan</strain>
    </source>
</reference>
<comment type="caution">
    <text evidence="4">The sequence shown here is derived from an EMBL/GenBank/DDBJ whole genome shotgun (WGS) entry which is preliminary data.</text>
</comment>
<evidence type="ECO:0000259" key="2">
    <source>
        <dbReference type="Pfam" id="PF18718"/>
    </source>
</evidence>
<feature type="compositionally biased region" description="Basic and acidic residues" evidence="1">
    <location>
        <begin position="138"/>
        <end position="152"/>
    </location>
</feature>
<dbReference type="Pfam" id="PF18721">
    <property type="entry name" value="CxC6"/>
    <property type="match status" value="1"/>
</dbReference>
<protein>
    <recommendedName>
        <fullName evidence="6">CxC5 like cysteine cluster associated with KDZ domain-containing protein</fullName>
    </recommendedName>
</protein>
<feature type="region of interest" description="Disordered" evidence="1">
    <location>
        <begin position="38"/>
        <end position="67"/>
    </location>
</feature>
<sequence>MTHSRSSQLQPALSCYTPRSFSFPSPSPAVHSWPLSRSLLLRNPPTPPAVRAQPAADAKTTDAAGPTTVVPTPAGAGLPAPLVALLRGTEGPFLANEVFKVAPVKPLAPIEEPVPAPECQPFPQKVDAIGAVGSGRPDPTRPDPKAVQSRDRPEDAANCLTAIARALLLRLIVFLMYIAGQSNAFRCLLPAQWTFSESVTLCGTVLSPHQCWPISSRLISPHTHLPPLPANVHEFLKACFDIPDETAKLAWAIFGDLAWSFEPSPEEQKANRVKHVTLFLKHGLENKIGVYSLSPPTRVCLDPQCSRALHSDPSAFRDKELGEARHHRITVFTLELGVMPGYSTSLYCRNCHTRYYPNYYVHDGATMRTYYLQSAIPEFIQTAEHFYTSNDLSELFTNMMVTAWTSATNCARIYNTSISKDTLQPYLPSDWLSFQMDVNDVFNSFFLNALLLDHSERQVVFGLRHDAPSQAERLRPALEARNIRMAGPGQEGWNHICSLCCYMYQDEEGRWLFLRSPVTDGLTMGHYCCNVGDCQGRLRSVKDAFCFDHQSLNTQCCVTTCDAPVELGFRTCELAEHREMELYHYQRGKAMFQLRGRLQRIKGFVPASSFPAQLPDSSTASRLLNSQDETEATGADLLPMVADDLPRLSAEDEDDDEETEYICDGKSPQGNRVLRARFGRRRTHNEQLCVWSCGVVAGRATFFGSEAPERSSGELLPAPFLYSLSPDSLCVRQEFWMKLFPTKASLPGVLWHDNNCSIVKMLHNNTDEYLRTYFDNVALPVDVFHFKSKHKEGDIDCGANCNPYIWPELRTDDGFLAIVREMPVERYNFFLDEMIKRRNRILVGDLRKRGKAPGNIPREILLHGDSDEMIP</sequence>
<name>A0A8H6YRH7_9AGAR</name>
<keyword evidence="5" id="KW-1185">Reference proteome</keyword>
<evidence type="ECO:0000259" key="3">
    <source>
        <dbReference type="Pfam" id="PF18721"/>
    </source>
</evidence>
<dbReference type="OrthoDB" id="2501483at2759"/>
<dbReference type="Pfam" id="PF18718">
    <property type="entry name" value="CxC5"/>
    <property type="match status" value="1"/>
</dbReference>
<dbReference type="EMBL" id="JACAZH010000007">
    <property type="protein sequence ID" value="KAF7363842.1"/>
    <property type="molecule type" value="Genomic_DNA"/>
</dbReference>
<gene>
    <name evidence="4" type="ORF">MSAN_01042200</name>
</gene>
<evidence type="ECO:0000313" key="4">
    <source>
        <dbReference type="EMBL" id="KAF7363842.1"/>
    </source>
</evidence>
<dbReference type="InterPro" id="IPR041539">
    <property type="entry name" value="CxC5"/>
</dbReference>
<dbReference type="Proteomes" id="UP000623467">
    <property type="component" value="Unassembled WGS sequence"/>
</dbReference>
<dbReference type="InterPro" id="IPR040898">
    <property type="entry name" value="CxC6"/>
</dbReference>
<proteinExistence type="predicted"/>
<organism evidence="4 5">
    <name type="scientific">Mycena sanguinolenta</name>
    <dbReference type="NCBI Taxonomy" id="230812"/>
    <lineage>
        <taxon>Eukaryota</taxon>
        <taxon>Fungi</taxon>
        <taxon>Dikarya</taxon>
        <taxon>Basidiomycota</taxon>
        <taxon>Agaricomycotina</taxon>
        <taxon>Agaricomycetes</taxon>
        <taxon>Agaricomycetidae</taxon>
        <taxon>Agaricales</taxon>
        <taxon>Marasmiineae</taxon>
        <taxon>Mycenaceae</taxon>
        <taxon>Mycena</taxon>
    </lineage>
</organism>
<evidence type="ECO:0000256" key="1">
    <source>
        <dbReference type="SAM" id="MobiDB-lite"/>
    </source>
</evidence>